<reference evidence="1" key="1">
    <citation type="journal article" date="2014" name="Int. J. Syst. Evol. Microbiol.">
        <title>Complete genome sequence of Corynebacterium casei LMG S-19264T (=DSM 44701T), isolated from a smear-ripened cheese.</title>
        <authorList>
            <consortium name="US DOE Joint Genome Institute (JGI-PGF)"/>
            <person name="Walter F."/>
            <person name="Albersmeier A."/>
            <person name="Kalinowski J."/>
            <person name="Ruckert C."/>
        </authorList>
    </citation>
    <scope>NUCLEOTIDE SEQUENCE</scope>
    <source>
        <strain evidence="1">CGMCC 1.15360</strain>
    </source>
</reference>
<gene>
    <name evidence="1" type="ORF">GCM10010990_15800</name>
</gene>
<proteinExistence type="predicted"/>
<keyword evidence="2" id="KW-1185">Reference proteome</keyword>
<evidence type="ECO:0000313" key="1">
    <source>
        <dbReference type="EMBL" id="GGD67104.1"/>
    </source>
</evidence>
<comment type="caution">
    <text evidence="1">The sequence shown here is derived from an EMBL/GenBank/DDBJ whole genome shotgun (WGS) entry which is preliminary data.</text>
</comment>
<sequence length="154" mass="17612">MILFKTDDRKFGTIADGFDERVSLSFRDLIAVDSLRRITQNSDSATVVQRLNECVTEGFPVPHKVLRLIDDDVLESRNNIKNKRIFAHEQPCRRSDRSIVPPLDRLACGPKQARSKCIECSRVDRRGCRRRAQCGDAITKFGHCHARETQNENS</sequence>
<dbReference type="Proteomes" id="UP000612349">
    <property type="component" value="Unassembled WGS sequence"/>
</dbReference>
<dbReference type="EMBL" id="BMIP01000002">
    <property type="protein sequence ID" value="GGD67104.1"/>
    <property type="molecule type" value="Genomic_DNA"/>
</dbReference>
<accession>A0A916YYH0</accession>
<evidence type="ECO:0000313" key="2">
    <source>
        <dbReference type="Proteomes" id="UP000612349"/>
    </source>
</evidence>
<reference evidence="1" key="2">
    <citation type="submission" date="2020-09" db="EMBL/GenBank/DDBJ databases">
        <authorList>
            <person name="Sun Q."/>
            <person name="Zhou Y."/>
        </authorList>
    </citation>
    <scope>NUCLEOTIDE SEQUENCE</scope>
    <source>
        <strain evidence="1">CGMCC 1.15360</strain>
    </source>
</reference>
<organism evidence="1 2">
    <name type="scientific">Croceicoccus mobilis</name>
    <dbReference type="NCBI Taxonomy" id="1703339"/>
    <lineage>
        <taxon>Bacteria</taxon>
        <taxon>Pseudomonadati</taxon>
        <taxon>Pseudomonadota</taxon>
        <taxon>Alphaproteobacteria</taxon>
        <taxon>Sphingomonadales</taxon>
        <taxon>Erythrobacteraceae</taxon>
        <taxon>Croceicoccus</taxon>
    </lineage>
</organism>
<dbReference type="AlphaFoldDB" id="A0A916YYH0"/>
<name>A0A916YYH0_9SPHN</name>
<protein>
    <submittedName>
        <fullName evidence="1">Uncharacterized protein</fullName>
    </submittedName>
</protein>